<organism evidence="2 3">
    <name type="scientific">Achaetomium macrosporum</name>
    <dbReference type="NCBI Taxonomy" id="79813"/>
    <lineage>
        <taxon>Eukaryota</taxon>
        <taxon>Fungi</taxon>
        <taxon>Dikarya</taxon>
        <taxon>Ascomycota</taxon>
        <taxon>Pezizomycotina</taxon>
        <taxon>Sordariomycetes</taxon>
        <taxon>Sordariomycetidae</taxon>
        <taxon>Sordariales</taxon>
        <taxon>Chaetomiaceae</taxon>
        <taxon>Achaetomium</taxon>
    </lineage>
</organism>
<dbReference type="PANTHER" id="PTHR10622:SF10">
    <property type="entry name" value="HET DOMAIN-CONTAINING PROTEIN"/>
    <property type="match status" value="1"/>
</dbReference>
<evidence type="ECO:0000313" key="2">
    <source>
        <dbReference type="EMBL" id="KAK4241860.1"/>
    </source>
</evidence>
<dbReference type="InterPro" id="IPR010730">
    <property type="entry name" value="HET"/>
</dbReference>
<evidence type="ECO:0000259" key="1">
    <source>
        <dbReference type="Pfam" id="PF06985"/>
    </source>
</evidence>
<name>A0AAN7CGZ9_9PEZI</name>
<proteinExistence type="predicted"/>
<sequence length="290" mass="33625">MRLLNTTILELSQFTRDRPPYAILSHTWGPEEVTFQGINSAERAQEKGFAEIEGCCRQARADTLEWVWVDTCCIDKTSSAELSEAINSTYAWYRDSEVCYVYLEVVAAQDDGFPLESFRSARWFTRGWCLQELIAPTMFSKCNIIEQIRAIPKAVLLDHALDQCSIAQKMSWAWGRETTRVEDEAYCLLDLFGVNMPMLYGEGERAFYRLQEEIIKQTEDYSFLLWCGVPRDKQHRTPAARLPIFAPRPACFHRYGSKRVGVVGYIWQRQGRVSAPERRRYFCQHQTDPS</sequence>
<feature type="domain" description="Heterokaryon incompatibility" evidence="1">
    <location>
        <begin position="21"/>
        <end position="108"/>
    </location>
</feature>
<accession>A0AAN7CGZ9</accession>
<evidence type="ECO:0000313" key="3">
    <source>
        <dbReference type="Proteomes" id="UP001303760"/>
    </source>
</evidence>
<dbReference type="PANTHER" id="PTHR10622">
    <property type="entry name" value="HET DOMAIN-CONTAINING PROTEIN"/>
    <property type="match status" value="1"/>
</dbReference>
<reference evidence="2" key="2">
    <citation type="submission" date="2023-05" db="EMBL/GenBank/DDBJ databases">
        <authorList>
            <consortium name="Lawrence Berkeley National Laboratory"/>
            <person name="Steindorff A."/>
            <person name="Hensen N."/>
            <person name="Bonometti L."/>
            <person name="Westerberg I."/>
            <person name="Brannstrom I.O."/>
            <person name="Guillou S."/>
            <person name="Cros-Aarteil S."/>
            <person name="Calhoun S."/>
            <person name="Haridas S."/>
            <person name="Kuo A."/>
            <person name="Mondo S."/>
            <person name="Pangilinan J."/>
            <person name="Riley R."/>
            <person name="Labutti K."/>
            <person name="Andreopoulos B."/>
            <person name="Lipzen A."/>
            <person name="Chen C."/>
            <person name="Yanf M."/>
            <person name="Daum C."/>
            <person name="Ng V."/>
            <person name="Clum A."/>
            <person name="Ohm R."/>
            <person name="Martin F."/>
            <person name="Silar P."/>
            <person name="Natvig D."/>
            <person name="Lalanne C."/>
            <person name="Gautier V."/>
            <person name="Ament-Velasquez S.L."/>
            <person name="Kruys A."/>
            <person name="Hutchinson M.I."/>
            <person name="Powell A.J."/>
            <person name="Barry K."/>
            <person name="Miller A.N."/>
            <person name="Grigoriev I.V."/>
            <person name="Debuchy R."/>
            <person name="Gladieux P."/>
            <person name="Thoren M.H."/>
            <person name="Johannesson H."/>
        </authorList>
    </citation>
    <scope>NUCLEOTIDE SEQUENCE</scope>
    <source>
        <strain evidence="2">CBS 532.94</strain>
    </source>
</reference>
<dbReference type="Proteomes" id="UP001303760">
    <property type="component" value="Unassembled WGS sequence"/>
</dbReference>
<reference evidence="2" key="1">
    <citation type="journal article" date="2023" name="Mol. Phylogenet. Evol.">
        <title>Genome-scale phylogeny and comparative genomics of the fungal order Sordariales.</title>
        <authorList>
            <person name="Hensen N."/>
            <person name="Bonometti L."/>
            <person name="Westerberg I."/>
            <person name="Brannstrom I.O."/>
            <person name="Guillou S."/>
            <person name="Cros-Aarteil S."/>
            <person name="Calhoun S."/>
            <person name="Haridas S."/>
            <person name="Kuo A."/>
            <person name="Mondo S."/>
            <person name="Pangilinan J."/>
            <person name="Riley R."/>
            <person name="LaButti K."/>
            <person name="Andreopoulos B."/>
            <person name="Lipzen A."/>
            <person name="Chen C."/>
            <person name="Yan M."/>
            <person name="Daum C."/>
            <person name="Ng V."/>
            <person name="Clum A."/>
            <person name="Steindorff A."/>
            <person name="Ohm R.A."/>
            <person name="Martin F."/>
            <person name="Silar P."/>
            <person name="Natvig D.O."/>
            <person name="Lalanne C."/>
            <person name="Gautier V."/>
            <person name="Ament-Velasquez S.L."/>
            <person name="Kruys A."/>
            <person name="Hutchinson M.I."/>
            <person name="Powell A.J."/>
            <person name="Barry K."/>
            <person name="Miller A.N."/>
            <person name="Grigoriev I.V."/>
            <person name="Debuchy R."/>
            <person name="Gladieux P."/>
            <person name="Hiltunen Thoren M."/>
            <person name="Johannesson H."/>
        </authorList>
    </citation>
    <scope>NUCLEOTIDE SEQUENCE</scope>
    <source>
        <strain evidence="2">CBS 532.94</strain>
    </source>
</reference>
<dbReference type="EMBL" id="MU860016">
    <property type="protein sequence ID" value="KAK4241860.1"/>
    <property type="molecule type" value="Genomic_DNA"/>
</dbReference>
<protein>
    <submittedName>
        <fullName evidence="2">HET domain-containing protein</fullName>
    </submittedName>
</protein>
<dbReference type="AlphaFoldDB" id="A0AAN7CGZ9"/>
<keyword evidence="3" id="KW-1185">Reference proteome</keyword>
<dbReference type="Pfam" id="PF06985">
    <property type="entry name" value="HET"/>
    <property type="match status" value="1"/>
</dbReference>
<gene>
    <name evidence="2" type="ORF">C8A03DRAFT_40823</name>
</gene>
<comment type="caution">
    <text evidence="2">The sequence shown here is derived from an EMBL/GenBank/DDBJ whole genome shotgun (WGS) entry which is preliminary data.</text>
</comment>